<reference evidence="1 2" key="1">
    <citation type="journal article" date="2016" name="Microb. Cell Fact.">
        <title>Dissection of exopolysaccharide biosynthesis in Kozakia baliensis.</title>
        <authorList>
            <person name="Brandt J.U."/>
            <person name="Jakob F."/>
            <person name="Behr J."/>
            <person name="Geissler A.J."/>
            <person name="Vogel R.F."/>
        </authorList>
    </citation>
    <scope>NUCLEOTIDE SEQUENCE [LARGE SCALE GENOMIC DNA]</scope>
    <source>
        <strain evidence="1 2">DSM 14400</strain>
    </source>
</reference>
<keyword evidence="2" id="KW-1185">Reference proteome</keyword>
<protein>
    <submittedName>
        <fullName evidence="1">Uncharacterized protein</fullName>
    </submittedName>
</protein>
<evidence type="ECO:0000313" key="2">
    <source>
        <dbReference type="Proteomes" id="UP000179145"/>
    </source>
</evidence>
<dbReference type="OrthoDB" id="148878at2"/>
<dbReference type="InterPro" id="IPR005590">
    <property type="entry name" value="DUF333"/>
</dbReference>
<organism evidence="1 2">
    <name type="scientific">Kozakia baliensis</name>
    <dbReference type="NCBI Taxonomy" id="153496"/>
    <lineage>
        <taxon>Bacteria</taxon>
        <taxon>Pseudomonadati</taxon>
        <taxon>Pseudomonadota</taxon>
        <taxon>Alphaproteobacteria</taxon>
        <taxon>Acetobacterales</taxon>
        <taxon>Acetobacteraceae</taxon>
        <taxon>Kozakia</taxon>
    </lineage>
</organism>
<dbReference type="PANTHER" id="PTHR38008:SF2">
    <property type="entry name" value="HEMOLYSIN"/>
    <property type="match status" value="1"/>
</dbReference>
<dbReference type="EMBL" id="CP014674">
    <property type="protein sequence ID" value="AOX17889.1"/>
    <property type="molecule type" value="Genomic_DNA"/>
</dbReference>
<name>A0A1D8UW74_9PROT</name>
<proteinExistence type="predicted"/>
<dbReference type="KEGG" id="kba:A0U89_12985"/>
<dbReference type="RefSeq" id="WP_070403412.1">
    <property type="nucleotide sequence ID" value="NZ_BJVW01000005.1"/>
</dbReference>
<dbReference type="Pfam" id="PF03891">
    <property type="entry name" value="DUF333"/>
    <property type="match status" value="1"/>
</dbReference>
<sequence length="79" mass="8695">MKKIFFLSLLALSACAAKQAQPPKRIGMPNPASVHCLQQGGKLEIRNTPKGQVGMCHLSDGRICEEWALYRDNRCVATP</sequence>
<accession>A0A1D8UW74</accession>
<dbReference type="PROSITE" id="PS51257">
    <property type="entry name" value="PROKAR_LIPOPROTEIN"/>
    <property type="match status" value="1"/>
</dbReference>
<dbReference type="PANTHER" id="PTHR38008">
    <property type="entry name" value="HEMOLYSIN-RELATED"/>
    <property type="match status" value="1"/>
</dbReference>
<evidence type="ECO:0000313" key="1">
    <source>
        <dbReference type="EMBL" id="AOX17889.1"/>
    </source>
</evidence>
<dbReference type="Proteomes" id="UP000179145">
    <property type="component" value="Chromosome"/>
</dbReference>
<dbReference type="STRING" id="153496.A0U89_12985"/>
<dbReference type="eggNOG" id="COG3042">
    <property type="taxonomic scope" value="Bacteria"/>
</dbReference>
<dbReference type="AlphaFoldDB" id="A0A1D8UW74"/>
<gene>
    <name evidence="1" type="ORF">A0U89_12985</name>
</gene>